<dbReference type="EMBL" id="JAFCJH010000010">
    <property type="protein sequence ID" value="MBR0796079.1"/>
    <property type="molecule type" value="Genomic_DNA"/>
</dbReference>
<evidence type="ECO:0000313" key="2">
    <source>
        <dbReference type="EMBL" id="MBR0796079.1"/>
    </source>
</evidence>
<feature type="compositionally biased region" description="Basic and acidic residues" evidence="1">
    <location>
        <begin position="104"/>
        <end position="116"/>
    </location>
</feature>
<organism evidence="2 3">
    <name type="scientific">Bradyrhizobium jicamae</name>
    <dbReference type="NCBI Taxonomy" id="280332"/>
    <lineage>
        <taxon>Bacteria</taxon>
        <taxon>Pseudomonadati</taxon>
        <taxon>Pseudomonadota</taxon>
        <taxon>Alphaproteobacteria</taxon>
        <taxon>Hyphomicrobiales</taxon>
        <taxon>Nitrobacteraceae</taxon>
        <taxon>Bradyrhizobium</taxon>
    </lineage>
</organism>
<evidence type="ECO:0000313" key="3">
    <source>
        <dbReference type="Proteomes" id="UP001315278"/>
    </source>
</evidence>
<proteinExistence type="predicted"/>
<gene>
    <name evidence="2" type="ORF">JQ615_11830</name>
</gene>
<dbReference type="Proteomes" id="UP001315278">
    <property type="component" value="Unassembled WGS sequence"/>
</dbReference>
<keyword evidence="3" id="KW-1185">Reference proteome</keyword>
<sequence>MIFPIARFSTSSIIVPIPHIVIGPDCRLPGFSFARLVIGRARGETASSAAARMQPTVPPACPCKQRVHCCVIEGPVTNGIWECSHGEMVMVHRGMTAGTLPGNGKDHAQTTRAEGP</sequence>
<name>A0ABS5FH17_9BRAD</name>
<reference evidence="3" key="1">
    <citation type="journal article" date="2021" name="ISME J.">
        <title>Evolutionary origin and ecological implication of a unique nif island in free-living Bradyrhizobium lineages.</title>
        <authorList>
            <person name="Tao J."/>
        </authorList>
    </citation>
    <scope>NUCLEOTIDE SEQUENCE [LARGE SCALE GENOMIC DNA]</scope>
    <source>
        <strain evidence="3">SZCCT0434</strain>
    </source>
</reference>
<protein>
    <submittedName>
        <fullName evidence="2">Uncharacterized protein</fullName>
    </submittedName>
</protein>
<feature type="region of interest" description="Disordered" evidence="1">
    <location>
        <begin position="97"/>
        <end position="116"/>
    </location>
</feature>
<dbReference type="RefSeq" id="WP_212492759.1">
    <property type="nucleotide sequence ID" value="NZ_JAFCJH010000010.1"/>
</dbReference>
<accession>A0ABS5FH17</accession>
<evidence type="ECO:0000256" key="1">
    <source>
        <dbReference type="SAM" id="MobiDB-lite"/>
    </source>
</evidence>
<comment type="caution">
    <text evidence="2">The sequence shown here is derived from an EMBL/GenBank/DDBJ whole genome shotgun (WGS) entry which is preliminary data.</text>
</comment>